<comment type="caution">
    <text evidence="3">The sequence shown here is derived from an EMBL/GenBank/DDBJ whole genome shotgun (WGS) entry which is preliminary data.</text>
</comment>
<comment type="similarity">
    <text evidence="1">Belongs to the short-chain dehydrogenases/reductases (SDR) family.</text>
</comment>
<dbReference type="SUPFAM" id="SSF51735">
    <property type="entry name" value="NAD(P)-binding Rossmann-fold domains"/>
    <property type="match status" value="1"/>
</dbReference>
<evidence type="ECO:0000256" key="1">
    <source>
        <dbReference type="ARBA" id="ARBA00006484"/>
    </source>
</evidence>
<dbReference type="RefSeq" id="WP_215923144.1">
    <property type="nucleotide sequence ID" value="NZ_JAHKNI010000018.1"/>
</dbReference>
<dbReference type="Proteomes" id="UP000733379">
    <property type="component" value="Unassembled WGS sequence"/>
</dbReference>
<protein>
    <submittedName>
        <fullName evidence="3">SDR family oxidoreductase</fullName>
    </submittedName>
</protein>
<evidence type="ECO:0000313" key="3">
    <source>
        <dbReference type="EMBL" id="MBU3067056.1"/>
    </source>
</evidence>
<keyword evidence="4" id="KW-1185">Reference proteome</keyword>
<name>A0ABS6B9T1_9NOCA</name>
<dbReference type="PANTHER" id="PTHR44196:SF1">
    <property type="entry name" value="DEHYDROGENASE_REDUCTASE SDR FAMILY MEMBER 7B"/>
    <property type="match status" value="1"/>
</dbReference>
<organism evidence="3 4">
    <name type="scientific">Nocardia albiluteola</name>
    <dbReference type="NCBI Taxonomy" id="2842303"/>
    <lineage>
        <taxon>Bacteria</taxon>
        <taxon>Bacillati</taxon>
        <taxon>Actinomycetota</taxon>
        <taxon>Actinomycetes</taxon>
        <taxon>Mycobacteriales</taxon>
        <taxon>Nocardiaceae</taxon>
        <taxon>Nocardia</taxon>
    </lineage>
</organism>
<dbReference type="InterPro" id="IPR036291">
    <property type="entry name" value="NAD(P)-bd_dom_sf"/>
</dbReference>
<dbReference type="PANTHER" id="PTHR44196">
    <property type="entry name" value="DEHYDROGENASE/REDUCTASE SDR FAMILY MEMBER 7B"/>
    <property type="match status" value="1"/>
</dbReference>
<accession>A0ABS6B9T1</accession>
<dbReference type="CDD" id="cd05233">
    <property type="entry name" value="SDR_c"/>
    <property type="match status" value="1"/>
</dbReference>
<sequence length="248" mass="25207">MNPSSNRTIAIIGASRGLGRGAAEAFAAAGADVIAIARDQRALEDLAAGHDRVRPLAMDVTAPNSPDAVITDQQPDVLVLVAGITPPIAPINELSWTEFSATWETDVKLTHVWLSAALNAPMRPGSRVIVISSGASLNGSPRAGGYSGAKAMQRFMAADAQVESDLRGLGITVTSVLPKLTPLTAVGAVGALAHAGVAGISVAEFTEQLGETLTPGIFGQALVDLAGRSAAQAAGSFRLTVDGIAPLV</sequence>
<evidence type="ECO:0000313" key="4">
    <source>
        <dbReference type="Proteomes" id="UP000733379"/>
    </source>
</evidence>
<dbReference type="Gene3D" id="3.40.50.720">
    <property type="entry name" value="NAD(P)-binding Rossmann-like Domain"/>
    <property type="match status" value="1"/>
</dbReference>
<keyword evidence="2" id="KW-0560">Oxidoreductase</keyword>
<dbReference type="Pfam" id="PF00106">
    <property type="entry name" value="adh_short"/>
    <property type="match status" value="1"/>
</dbReference>
<gene>
    <name evidence="3" type="ORF">KO481_36740</name>
</gene>
<evidence type="ECO:0000256" key="2">
    <source>
        <dbReference type="ARBA" id="ARBA00023002"/>
    </source>
</evidence>
<reference evidence="3 4" key="1">
    <citation type="submission" date="2021-06" db="EMBL/GenBank/DDBJ databases">
        <title>Actinomycetes sequencing.</title>
        <authorList>
            <person name="Shan Q."/>
        </authorList>
    </citation>
    <scope>NUCLEOTIDE SEQUENCE [LARGE SCALE GENOMIC DNA]</scope>
    <source>
        <strain evidence="3 4">NEAU-G5</strain>
    </source>
</reference>
<dbReference type="EMBL" id="JAHKNI010000018">
    <property type="protein sequence ID" value="MBU3067056.1"/>
    <property type="molecule type" value="Genomic_DNA"/>
</dbReference>
<dbReference type="InterPro" id="IPR002347">
    <property type="entry name" value="SDR_fam"/>
</dbReference>
<proteinExistence type="inferred from homology"/>